<evidence type="ECO:0000313" key="3">
    <source>
        <dbReference type="Proteomes" id="UP000266673"/>
    </source>
</evidence>
<dbReference type="EMBL" id="QKWP01000055">
    <property type="protein sequence ID" value="RIB28811.1"/>
    <property type="molecule type" value="Genomic_DNA"/>
</dbReference>
<evidence type="ECO:0000256" key="1">
    <source>
        <dbReference type="SAM" id="Phobius"/>
    </source>
</evidence>
<keyword evidence="3" id="KW-1185">Reference proteome</keyword>
<protein>
    <submittedName>
        <fullName evidence="2">Uncharacterized protein</fullName>
    </submittedName>
</protein>
<dbReference type="Proteomes" id="UP000266673">
    <property type="component" value="Unassembled WGS sequence"/>
</dbReference>
<proteinExistence type="predicted"/>
<gene>
    <name evidence="2" type="ORF">C2G38_2058476</name>
</gene>
<name>A0A397W404_9GLOM</name>
<keyword evidence="1" id="KW-0812">Transmembrane</keyword>
<accession>A0A397W404</accession>
<organism evidence="2 3">
    <name type="scientific">Gigaspora rosea</name>
    <dbReference type="NCBI Taxonomy" id="44941"/>
    <lineage>
        <taxon>Eukaryota</taxon>
        <taxon>Fungi</taxon>
        <taxon>Fungi incertae sedis</taxon>
        <taxon>Mucoromycota</taxon>
        <taxon>Glomeromycotina</taxon>
        <taxon>Glomeromycetes</taxon>
        <taxon>Diversisporales</taxon>
        <taxon>Gigasporaceae</taxon>
        <taxon>Gigaspora</taxon>
    </lineage>
</organism>
<reference evidence="2 3" key="1">
    <citation type="submission" date="2018-06" db="EMBL/GenBank/DDBJ databases">
        <title>Comparative genomics reveals the genomic features of Rhizophagus irregularis, R. cerebriforme, R. diaphanum and Gigaspora rosea, and their symbiotic lifestyle signature.</title>
        <authorList>
            <person name="Morin E."/>
            <person name="San Clemente H."/>
            <person name="Chen E.C.H."/>
            <person name="De La Providencia I."/>
            <person name="Hainaut M."/>
            <person name="Kuo A."/>
            <person name="Kohler A."/>
            <person name="Murat C."/>
            <person name="Tang N."/>
            <person name="Roy S."/>
            <person name="Loubradou J."/>
            <person name="Henrissat B."/>
            <person name="Grigoriev I.V."/>
            <person name="Corradi N."/>
            <person name="Roux C."/>
            <person name="Martin F.M."/>
        </authorList>
    </citation>
    <scope>NUCLEOTIDE SEQUENCE [LARGE SCALE GENOMIC DNA]</scope>
    <source>
        <strain evidence="2 3">DAOM 194757</strain>
    </source>
</reference>
<sequence>MNPKVLNLATRDLFPFLSHYMQIIVTFILVAVFCYRMIIISFLMTRFIVIGLYYAHQVMILSKRTCQLRMSWMNFPGVMLSKFNFELGMKV</sequence>
<keyword evidence="1" id="KW-1133">Transmembrane helix</keyword>
<evidence type="ECO:0000313" key="2">
    <source>
        <dbReference type="EMBL" id="RIB28811.1"/>
    </source>
</evidence>
<dbReference type="AlphaFoldDB" id="A0A397W404"/>
<feature type="transmembrane region" description="Helical" evidence="1">
    <location>
        <begin position="20"/>
        <end position="53"/>
    </location>
</feature>
<keyword evidence="1" id="KW-0472">Membrane</keyword>
<comment type="caution">
    <text evidence="2">The sequence shown here is derived from an EMBL/GenBank/DDBJ whole genome shotgun (WGS) entry which is preliminary data.</text>
</comment>